<name>A0A2T2X8T8_9FIRM</name>
<sequence>MNDQAQTIEDAAIGEKREQVVLPSGLPVVVFSRPGFKKTFATFATHYGSIDNTFRDAQSGQEITVPDGIAHFLEHKMFEKKGGGDAFDDFARLGASSNAYTDYTSTTFLFQTTAHVLDNLGTLLDFVQEPCFTDENVEKEKGIIEQEIRMYLDMPGDRLHSNLMQALYVNHPVRIDIAGTVESIRTITPQNLYTCYQTFYHPSNMVLFVVGDLDASSVFDYVWENQKHKGYGKQSPISRNFPPEPQTVAEKHREQQMVVSMPLFVMGYKDPETGLSGRDLLRHELIHGLMWQMLCGRSSSLFHHLYRQGLINDRFYARYGASTTFGFSTLGGETPDPAALEAQLLEGLHHAPLRAEDLERAKKREVGEYISLFQNPEELAYAFNHMFFRRIDIFEYVDTVLSINLEDIERARHTHLNETRRASSVIRPADEGYARKESDG</sequence>
<gene>
    <name evidence="3" type="ORF">C7B43_04455</name>
</gene>
<comment type="caution">
    <text evidence="3">The sequence shown here is derived from an EMBL/GenBank/DDBJ whole genome shotgun (WGS) entry which is preliminary data.</text>
</comment>
<protein>
    <submittedName>
        <fullName evidence="3">Insulinase family protein</fullName>
    </submittedName>
</protein>
<dbReference type="GO" id="GO:0046872">
    <property type="term" value="F:metal ion binding"/>
    <property type="evidence" value="ECO:0007669"/>
    <property type="project" value="InterPro"/>
</dbReference>
<feature type="domain" description="Peptidase M16 N-terminal" evidence="1">
    <location>
        <begin position="67"/>
        <end position="180"/>
    </location>
</feature>
<dbReference type="InterPro" id="IPR011249">
    <property type="entry name" value="Metalloenz_LuxS/M16"/>
</dbReference>
<feature type="domain" description="Peptidase M16 C-terminal" evidence="2">
    <location>
        <begin position="186"/>
        <end position="363"/>
    </location>
</feature>
<dbReference type="InterPro" id="IPR050361">
    <property type="entry name" value="MPP/UQCRC_Complex"/>
</dbReference>
<dbReference type="PANTHER" id="PTHR11851:SF134">
    <property type="entry name" value="ZINC-DEPENDENT PROTEASE"/>
    <property type="match status" value="1"/>
</dbReference>
<dbReference type="InterPro" id="IPR007863">
    <property type="entry name" value="Peptidase_M16_C"/>
</dbReference>
<dbReference type="Pfam" id="PF00675">
    <property type="entry name" value="Peptidase_M16"/>
    <property type="match status" value="1"/>
</dbReference>
<evidence type="ECO:0000313" key="3">
    <source>
        <dbReference type="EMBL" id="PSR30924.1"/>
    </source>
</evidence>
<evidence type="ECO:0000259" key="1">
    <source>
        <dbReference type="Pfam" id="PF00675"/>
    </source>
</evidence>
<dbReference type="NCBIfam" id="NF047421">
    <property type="entry name" value="YfmH_fam"/>
    <property type="match status" value="1"/>
</dbReference>
<dbReference type="Proteomes" id="UP000242699">
    <property type="component" value="Unassembled WGS sequence"/>
</dbReference>
<organism evidence="3 4">
    <name type="scientific">Sulfobacillus benefaciens</name>
    <dbReference type="NCBI Taxonomy" id="453960"/>
    <lineage>
        <taxon>Bacteria</taxon>
        <taxon>Bacillati</taxon>
        <taxon>Bacillota</taxon>
        <taxon>Clostridia</taxon>
        <taxon>Eubacteriales</taxon>
        <taxon>Clostridiales Family XVII. Incertae Sedis</taxon>
        <taxon>Sulfobacillus</taxon>
    </lineage>
</organism>
<proteinExistence type="predicted"/>
<reference evidence="3 4" key="1">
    <citation type="journal article" date="2014" name="BMC Genomics">
        <title>Comparison of environmental and isolate Sulfobacillus genomes reveals diverse carbon, sulfur, nitrogen, and hydrogen metabolisms.</title>
        <authorList>
            <person name="Justice N.B."/>
            <person name="Norman A."/>
            <person name="Brown C.T."/>
            <person name="Singh A."/>
            <person name="Thomas B.C."/>
            <person name="Banfield J.F."/>
        </authorList>
    </citation>
    <scope>NUCLEOTIDE SEQUENCE [LARGE SCALE GENOMIC DNA]</scope>
    <source>
        <strain evidence="3">AMDSBA1</strain>
    </source>
</reference>
<dbReference type="Pfam" id="PF05193">
    <property type="entry name" value="Peptidase_M16_C"/>
    <property type="match status" value="1"/>
</dbReference>
<dbReference type="InterPro" id="IPR011765">
    <property type="entry name" value="Pept_M16_N"/>
</dbReference>
<dbReference type="AlphaFoldDB" id="A0A2T2X8T8"/>
<evidence type="ECO:0000259" key="2">
    <source>
        <dbReference type="Pfam" id="PF05193"/>
    </source>
</evidence>
<dbReference type="Gene3D" id="3.30.830.10">
    <property type="entry name" value="Metalloenzyme, LuxS/M16 peptidase-like"/>
    <property type="match status" value="2"/>
</dbReference>
<accession>A0A2T2X8T8</accession>
<dbReference type="SUPFAM" id="SSF63411">
    <property type="entry name" value="LuxS/MPP-like metallohydrolase"/>
    <property type="match status" value="2"/>
</dbReference>
<dbReference type="EMBL" id="PXYT01000006">
    <property type="protein sequence ID" value="PSR30924.1"/>
    <property type="molecule type" value="Genomic_DNA"/>
</dbReference>
<evidence type="ECO:0000313" key="4">
    <source>
        <dbReference type="Proteomes" id="UP000242699"/>
    </source>
</evidence>
<dbReference type="PANTHER" id="PTHR11851">
    <property type="entry name" value="METALLOPROTEASE"/>
    <property type="match status" value="1"/>
</dbReference>